<accession>A0A8F9TUH2</accession>
<dbReference type="PROSITE" id="PS51257">
    <property type="entry name" value="PROKAR_LIPOPROTEIN"/>
    <property type="match status" value="1"/>
</dbReference>
<feature type="chain" id="PRO_5034177382" description="Tetratricopeptide repeat protein" evidence="2">
    <location>
        <begin position="26"/>
        <end position="528"/>
    </location>
</feature>
<dbReference type="Proteomes" id="UP000825051">
    <property type="component" value="Chromosome"/>
</dbReference>
<reference evidence="3" key="1">
    <citation type="submission" date="2021-08" db="EMBL/GenBank/DDBJ databases">
        <title>Genome of a novel bacterium of the phylum Verrucomicrobia, Oleiharenicola sp. KSB-15.</title>
        <authorList>
            <person name="Chung J.-H."/>
            <person name="Ahn J.-H."/>
            <person name="Yoon Y."/>
            <person name="Kim D.-Y."/>
            <person name="An S.-H."/>
            <person name="Park I."/>
            <person name="Yeon J."/>
        </authorList>
    </citation>
    <scope>NUCLEOTIDE SEQUENCE</scope>
    <source>
        <strain evidence="3">KSB-15</strain>
    </source>
</reference>
<gene>
    <name evidence="3" type="ORF">K0B96_02465</name>
</gene>
<dbReference type="AlphaFoldDB" id="A0A8F9TUH2"/>
<name>A0A8F9TUH2_9BACT</name>
<evidence type="ECO:0000313" key="4">
    <source>
        <dbReference type="Proteomes" id="UP000825051"/>
    </source>
</evidence>
<feature type="region of interest" description="Disordered" evidence="1">
    <location>
        <begin position="93"/>
        <end position="114"/>
    </location>
</feature>
<keyword evidence="4" id="KW-1185">Reference proteome</keyword>
<evidence type="ECO:0000256" key="2">
    <source>
        <dbReference type="SAM" id="SignalP"/>
    </source>
</evidence>
<dbReference type="KEGG" id="ole:K0B96_02465"/>
<evidence type="ECO:0000313" key="3">
    <source>
        <dbReference type="EMBL" id="QYM79499.1"/>
    </source>
</evidence>
<organism evidence="3 4">
    <name type="scientific">Horticoccus luteus</name>
    <dbReference type="NCBI Taxonomy" id="2862869"/>
    <lineage>
        <taxon>Bacteria</taxon>
        <taxon>Pseudomonadati</taxon>
        <taxon>Verrucomicrobiota</taxon>
        <taxon>Opitutia</taxon>
        <taxon>Opitutales</taxon>
        <taxon>Opitutaceae</taxon>
        <taxon>Horticoccus</taxon>
    </lineage>
</organism>
<sequence length="528" mass="56662">MKSTITSRARLPLIAGGLAVLLFTAGCQTYQQQTTQFTSATRSGSLATAITTINKQADSHQGSKDEIVWRLEQGLSLRTGALADAGEVAGLMPAPAPQNDPASKDAPILPPPPPPTPDEVRVYFLEQSIVAFDQAEARVNHYEEEAKVKVGSEVGAAFTNQANLPYRGRAYDKVMMNAYKAMDYLQLGKKDDARVELNRSLQRQRDAVADNEKRIAEAQNIAAQAKAGKVKTAEGKSAAYDTNKALNDAKTGPALQAALNESLAPMKPYGDYVNPYAVFWDGLFFVNLGENGSDWERARKSLERAAQIVPENPYLKQDLDLATHVAEGKAPENLTYVIFETGTGPARDQVQINIPTFLIGGGPAYVGAAFPKLKFNNDYIASLAVSGGDQTCSTSTIASMDSIVANDFKNEWPSVLTKTLVTTATKAITQAVVEKTANNRGGMWGGLAAKVLMSAINASTNVADTRTWTSLPKEFQYARITTPADRKLALNAGGVAHTVDLVPGSVNIVYVKSTSTTAPLLVSQFALR</sequence>
<evidence type="ECO:0008006" key="5">
    <source>
        <dbReference type="Google" id="ProtNLM"/>
    </source>
</evidence>
<protein>
    <recommendedName>
        <fullName evidence="5">Tetratricopeptide repeat protein</fullName>
    </recommendedName>
</protein>
<dbReference type="EMBL" id="CP080507">
    <property type="protein sequence ID" value="QYM79499.1"/>
    <property type="molecule type" value="Genomic_DNA"/>
</dbReference>
<feature type="signal peptide" evidence="2">
    <location>
        <begin position="1"/>
        <end position="25"/>
    </location>
</feature>
<proteinExistence type="predicted"/>
<dbReference type="RefSeq" id="WP_220163446.1">
    <property type="nucleotide sequence ID" value="NZ_CP080507.1"/>
</dbReference>
<evidence type="ECO:0000256" key="1">
    <source>
        <dbReference type="SAM" id="MobiDB-lite"/>
    </source>
</evidence>
<keyword evidence="2" id="KW-0732">Signal</keyword>